<keyword evidence="1" id="KW-1133">Transmembrane helix</keyword>
<dbReference type="SUPFAM" id="SSF82714">
    <property type="entry name" value="Multidrug efflux transporter AcrB TolC docking domain, DN and DC subdomains"/>
    <property type="match status" value="1"/>
</dbReference>
<dbReference type="PATRIC" id="fig|1003181.4.peg.5974"/>
<protein>
    <submittedName>
        <fullName evidence="2">Transporter, AcrB/D/F family protein</fullName>
    </submittedName>
</protein>
<dbReference type="InterPro" id="IPR027463">
    <property type="entry name" value="AcrB_DN_DC_subdom"/>
</dbReference>
<dbReference type="PANTHER" id="PTHR32063:SF18">
    <property type="entry name" value="CATION EFFLUX SYSTEM PROTEIN"/>
    <property type="match status" value="1"/>
</dbReference>
<evidence type="ECO:0000313" key="3">
    <source>
        <dbReference type="Proteomes" id="UP000076962"/>
    </source>
</evidence>
<dbReference type="Pfam" id="PF00873">
    <property type="entry name" value="ACR_tran"/>
    <property type="match status" value="1"/>
</dbReference>
<evidence type="ECO:0000313" key="2">
    <source>
        <dbReference type="EMBL" id="OAD19804.1"/>
    </source>
</evidence>
<accession>A0A176RVP0</accession>
<keyword evidence="3" id="KW-1185">Reference proteome</keyword>
<feature type="transmembrane region" description="Helical" evidence="1">
    <location>
        <begin position="538"/>
        <end position="558"/>
    </location>
</feature>
<organism evidence="2 3">
    <name type="scientific">Candidatus Thiomargarita nelsonii</name>
    <dbReference type="NCBI Taxonomy" id="1003181"/>
    <lineage>
        <taxon>Bacteria</taxon>
        <taxon>Pseudomonadati</taxon>
        <taxon>Pseudomonadota</taxon>
        <taxon>Gammaproteobacteria</taxon>
        <taxon>Thiotrichales</taxon>
        <taxon>Thiotrichaceae</taxon>
        <taxon>Thiomargarita</taxon>
    </lineage>
</organism>
<comment type="caution">
    <text evidence="2">The sequence shown here is derived from an EMBL/GenBank/DDBJ whole genome shotgun (WGS) entry which is preliminary data.</text>
</comment>
<feature type="transmembrane region" description="Helical" evidence="1">
    <location>
        <begin position="205"/>
        <end position="227"/>
    </location>
</feature>
<keyword evidence="1" id="KW-0472">Membrane</keyword>
<dbReference type="PRINTS" id="PR00702">
    <property type="entry name" value="ACRIFLAVINRP"/>
</dbReference>
<feature type="transmembrane region" description="Helical" evidence="1">
    <location>
        <begin position="667"/>
        <end position="689"/>
    </location>
</feature>
<dbReference type="SUPFAM" id="SSF82866">
    <property type="entry name" value="Multidrug efflux transporter AcrB transmembrane domain"/>
    <property type="match status" value="2"/>
</dbReference>
<proteinExistence type="predicted"/>
<feature type="transmembrane region" description="Helical" evidence="1">
    <location>
        <begin position="565"/>
        <end position="583"/>
    </location>
</feature>
<feature type="transmembrane region" description="Helical" evidence="1">
    <location>
        <begin position="148"/>
        <end position="175"/>
    </location>
</feature>
<evidence type="ECO:0000256" key="1">
    <source>
        <dbReference type="SAM" id="Phobius"/>
    </source>
</evidence>
<reference evidence="2 3" key="1">
    <citation type="submission" date="2016-05" db="EMBL/GenBank/DDBJ databases">
        <title>Single-cell genome of chain-forming Candidatus Thiomargarita nelsonii and comparison to other large sulfur-oxidizing bacteria.</title>
        <authorList>
            <person name="Winkel M."/>
            <person name="Salman V."/>
            <person name="Woyke T."/>
            <person name="Schulz-Vogt H."/>
            <person name="Richter M."/>
            <person name="Flood B."/>
            <person name="Bailey J."/>
            <person name="Amann R."/>
            <person name="Mussmann M."/>
        </authorList>
    </citation>
    <scope>NUCLEOTIDE SEQUENCE [LARGE SCALE GENOMIC DNA]</scope>
    <source>
        <strain evidence="2 3">THI036</strain>
    </source>
</reference>
<sequence>MELGIISYQSDTVEKEVNGFVDSFLLALAIVIIVLLIFMGLRSGFLIGAILVLTVCGTVIVMDIYDIDLHRISLGALIIALGMLVDNAIVVTEGILIRIQSGMDRLKAAKEVVAQTMWPLLGATVVAILAFAAIGLSQNAAGEFTRALFQVILISLMMSWVLAITITPLFCVFFLKEDAKHVGKDPYRGLFYQIYKAFLRLCLRLRWLTIGLMVALLFLAIYGFTLLEDSFFPASSRPQLMIDYWRTEGTDIRETSEDLKKIEEFVMKLEGVESVATFVGAGALRFILVYMPEKDYRSYGQMLVTVDDYQRIDSLIPVIRQYLDNHFPDAEPKLKKFRIGPGGGAMIKARFSGPDPVVLRQLSNQAQAIMREDGGAIEIRDDWRQRVKVLRPQFAEAQARLVGLSRPAVSQALETAFSGTQVGIYREGNKLLPIISRPPEAERVDVENIKDLQIWSPAAQTSIPVRQVVSGFVTEWQDAIIHRYNRKRTITPQCDPKVGNASVVFERIRPKIEAIELPIGYELEWGGEYEDSTEAQQALGGGMPISFLMMVLVVIFLFNALRQPLIIWLCVPLAIIGVAPGLLLTGEPFGFMALLGFLSLSGMLIKNAVVLIDQIDLEIREGKVPFTAILDSSVSRLRPVTMAAITTVLGMIPLVFDAFFISMAVTIMFGLSFATVLTLIVVPVLYAIFFRVPEKKLM</sequence>
<dbReference type="GO" id="GO:0042910">
    <property type="term" value="F:xenobiotic transmembrane transporter activity"/>
    <property type="evidence" value="ECO:0007669"/>
    <property type="project" value="TreeGrafter"/>
</dbReference>
<dbReference type="GO" id="GO:0005886">
    <property type="term" value="C:plasma membrane"/>
    <property type="evidence" value="ECO:0007669"/>
    <property type="project" value="TreeGrafter"/>
</dbReference>
<dbReference type="InterPro" id="IPR001036">
    <property type="entry name" value="Acrflvin-R"/>
</dbReference>
<feature type="transmembrane region" description="Helical" evidence="1">
    <location>
        <begin position="589"/>
        <end position="612"/>
    </location>
</feature>
<keyword evidence="1" id="KW-0812">Transmembrane</keyword>
<dbReference type="Proteomes" id="UP000076962">
    <property type="component" value="Unassembled WGS sequence"/>
</dbReference>
<feature type="transmembrane region" description="Helical" evidence="1">
    <location>
        <begin position="640"/>
        <end position="661"/>
    </location>
</feature>
<dbReference type="PANTHER" id="PTHR32063">
    <property type="match status" value="1"/>
</dbReference>
<feature type="transmembrane region" description="Helical" evidence="1">
    <location>
        <begin position="45"/>
        <end position="65"/>
    </location>
</feature>
<dbReference type="EMBL" id="LUTY01002658">
    <property type="protein sequence ID" value="OAD19804.1"/>
    <property type="molecule type" value="Genomic_DNA"/>
</dbReference>
<gene>
    <name evidence="2" type="ORF">THIOM_004535</name>
</gene>
<name>A0A176RVP0_9GAMM</name>
<feature type="transmembrane region" description="Helical" evidence="1">
    <location>
        <begin position="117"/>
        <end position="136"/>
    </location>
</feature>
<dbReference type="Gene3D" id="1.20.1640.10">
    <property type="entry name" value="Multidrug efflux transporter AcrB transmembrane domain"/>
    <property type="match status" value="2"/>
</dbReference>
<dbReference type="AlphaFoldDB" id="A0A176RVP0"/>
<feature type="transmembrane region" description="Helical" evidence="1">
    <location>
        <begin position="71"/>
        <end position="96"/>
    </location>
</feature>
<feature type="transmembrane region" description="Helical" evidence="1">
    <location>
        <begin position="20"/>
        <end position="38"/>
    </location>
</feature>
<dbReference type="Gene3D" id="3.30.2090.10">
    <property type="entry name" value="Multidrug efflux transporter AcrB TolC docking domain, DN and DC subdomains"/>
    <property type="match status" value="1"/>
</dbReference>